<name>A0A4R2GYT6_9ACTN</name>
<keyword evidence="2" id="KW-0472">Membrane</keyword>
<dbReference type="AlphaFoldDB" id="A0A4R2GYT6"/>
<organism evidence="3 4">
    <name type="scientific">Kribbella steppae</name>
    <dbReference type="NCBI Taxonomy" id="2512223"/>
    <lineage>
        <taxon>Bacteria</taxon>
        <taxon>Bacillati</taxon>
        <taxon>Actinomycetota</taxon>
        <taxon>Actinomycetes</taxon>
        <taxon>Propionibacteriales</taxon>
        <taxon>Kribbellaceae</taxon>
        <taxon>Kribbella</taxon>
    </lineage>
</organism>
<comment type="caution">
    <text evidence="3">The sequence shown here is derived from an EMBL/GenBank/DDBJ whole genome shotgun (WGS) entry which is preliminary data.</text>
</comment>
<proteinExistence type="predicted"/>
<dbReference type="Gene3D" id="1.25.40.10">
    <property type="entry name" value="Tetratricopeptide repeat domain"/>
    <property type="match status" value="1"/>
</dbReference>
<evidence type="ECO:0000256" key="1">
    <source>
        <dbReference type="SAM" id="MobiDB-lite"/>
    </source>
</evidence>
<dbReference type="SUPFAM" id="SSF81901">
    <property type="entry name" value="HCP-like"/>
    <property type="match status" value="1"/>
</dbReference>
<evidence type="ECO:0008006" key="5">
    <source>
        <dbReference type="Google" id="ProtNLM"/>
    </source>
</evidence>
<keyword evidence="2" id="KW-1133">Transmembrane helix</keyword>
<dbReference type="PANTHER" id="PTHR11102:SF160">
    <property type="entry name" value="ERAD-ASSOCIATED E3 UBIQUITIN-PROTEIN LIGASE COMPONENT HRD3"/>
    <property type="match status" value="1"/>
</dbReference>
<protein>
    <recommendedName>
        <fullName evidence="5">Sel1 repeat-containing protein</fullName>
    </recommendedName>
</protein>
<evidence type="ECO:0000313" key="4">
    <source>
        <dbReference type="Proteomes" id="UP000294508"/>
    </source>
</evidence>
<accession>A0A4R2GYT6</accession>
<gene>
    <name evidence="3" type="ORF">EV652_120107</name>
</gene>
<evidence type="ECO:0000256" key="2">
    <source>
        <dbReference type="SAM" id="Phobius"/>
    </source>
</evidence>
<dbReference type="EMBL" id="SLWN01000020">
    <property type="protein sequence ID" value="TCO16613.1"/>
    <property type="molecule type" value="Genomic_DNA"/>
</dbReference>
<dbReference type="InterPro" id="IPR050767">
    <property type="entry name" value="Sel1_AlgK"/>
</dbReference>
<dbReference type="Proteomes" id="UP000294508">
    <property type="component" value="Unassembled WGS sequence"/>
</dbReference>
<keyword evidence="4" id="KW-1185">Reference proteome</keyword>
<feature type="transmembrane region" description="Helical" evidence="2">
    <location>
        <begin position="148"/>
        <end position="173"/>
    </location>
</feature>
<dbReference type="PANTHER" id="PTHR11102">
    <property type="entry name" value="SEL-1-LIKE PROTEIN"/>
    <property type="match status" value="1"/>
</dbReference>
<reference evidence="3 4" key="1">
    <citation type="journal article" date="2015" name="Stand. Genomic Sci.">
        <title>Genomic Encyclopedia of Bacterial and Archaeal Type Strains, Phase III: the genomes of soil and plant-associated and newly described type strains.</title>
        <authorList>
            <person name="Whitman W.B."/>
            <person name="Woyke T."/>
            <person name="Klenk H.P."/>
            <person name="Zhou Y."/>
            <person name="Lilburn T.G."/>
            <person name="Beck B.J."/>
            <person name="De Vos P."/>
            <person name="Vandamme P."/>
            <person name="Eisen J.A."/>
            <person name="Garrity G."/>
            <person name="Hugenholtz P."/>
            <person name="Kyrpides N.C."/>
        </authorList>
    </citation>
    <scope>NUCLEOTIDE SEQUENCE [LARGE SCALE GENOMIC DNA]</scope>
    <source>
        <strain evidence="3 4">VKM Ac-2572</strain>
    </source>
</reference>
<sequence length="176" mass="19502">MFSAGRELEDRGRVEDLPAIEEWYRKAAAAGSAEAMGRLGLLLEGRTRARMEDRLVYSGDFMEAARWYRQAVSAGDSWAAFALGRLYSDKLDDWATAEVWYRRAAADGRWQAEERLKEGPPGAVRRQREDAMFDQSASDQPRPNAGTAAAGSSCLMIVVLVSVLPMLALLLSFNPL</sequence>
<dbReference type="InterPro" id="IPR011990">
    <property type="entry name" value="TPR-like_helical_dom_sf"/>
</dbReference>
<evidence type="ECO:0000313" key="3">
    <source>
        <dbReference type="EMBL" id="TCO16613.1"/>
    </source>
</evidence>
<keyword evidence="2" id="KW-0812">Transmembrane</keyword>
<feature type="region of interest" description="Disordered" evidence="1">
    <location>
        <begin position="115"/>
        <end position="145"/>
    </location>
</feature>